<keyword evidence="7" id="KW-0812">Transmembrane</keyword>
<dbReference type="CDD" id="cd07343">
    <property type="entry name" value="M48A_Zmpste24p_like"/>
    <property type="match status" value="1"/>
</dbReference>
<keyword evidence="4" id="KW-0378">Hydrolase</keyword>
<feature type="transmembrane region" description="Helical" evidence="7">
    <location>
        <begin position="12"/>
        <end position="31"/>
    </location>
</feature>
<organism evidence="10 11">
    <name type="scientific">Acidovorax bellezanensis</name>
    <dbReference type="NCBI Taxonomy" id="2976702"/>
    <lineage>
        <taxon>Bacteria</taxon>
        <taxon>Pseudomonadati</taxon>
        <taxon>Pseudomonadota</taxon>
        <taxon>Betaproteobacteria</taxon>
        <taxon>Burkholderiales</taxon>
        <taxon>Comamonadaceae</taxon>
        <taxon>Acidovorax</taxon>
    </lineage>
</organism>
<feature type="transmembrane region" description="Helical" evidence="7">
    <location>
        <begin position="343"/>
        <end position="366"/>
    </location>
</feature>
<keyword evidence="11" id="KW-1185">Reference proteome</keyword>
<dbReference type="InterPro" id="IPR032456">
    <property type="entry name" value="Peptidase_M48_N"/>
</dbReference>
<evidence type="ECO:0000259" key="9">
    <source>
        <dbReference type="Pfam" id="PF16491"/>
    </source>
</evidence>
<evidence type="ECO:0000313" key="11">
    <source>
        <dbReference type="Proteomes" id="UP001525968"/>
    </source>
</evidence>
<keyword evidence="6" id="KW-0482">Metalloprotease</keyword>
<feature type="domain" description="Peptidase M48" evidence="8">
    <location>
        <begin position="216"/>
        <end position="432"/>
    </location>
</feature>
<comment type="caution">
    <text evidence="10">The sequence shown here is derived from an EMBL/GenBank/DDBJ whole genome shotgun (WGS) entry which is preliminary data.</text>
</comment>
<name>A0ABT2PH42_9BURK</name>
<feature type="transmembrane region" description="Helical" evidence="7">
    <location>
        <begin position="300"/>
        <end position="323"/>
    </location>
</feature>
<feature type="transmembrane region" description="Helical" evidence="7">
    <location>
        <begin position="158"/>
        <end position="178"/>
    </location>
</feature>
<dbReference type="Proteomes" id="UP001525968">
    <property type="component" value="Unassembled WGS sequence"/>
</dbReference>
<feature type="transmembrane region" description="Helical" evidence="7">
    <location>
        <begin position="74"/>
        <end position="93"/>
    </location>
</feature>
<gene>
    <name evidence="10" type="ORF">N0K08_02425</name>
</gene>
<evidence type="ECO:0000256" key="4">
    <source>
        <dbReference type="ARBA" id="ARBA00022801"/>
    </source>
</evidence>
<evidence type="ECO:0000259" key="8">
    <source>
        <dbReference type="Pfam" id="PF01435"/>
    </source>
</evidence>
<evidence type="ECO:0000313" key="10">
    <source>
        <dbReference type="EMBL" id="MCT9809480.1"/>
    </source>
</evidence>
<dbReference type="Pfam" id="PF01435">
    <property type="entry name" value="Peptidase_M48"/>
    <property type="match status" value="1"/>
</dbReference>
<keyword evidence="5" id="KW-0862">Zinc</keyword>
<dbReference type="Pfam" id="PF16491">
    <property type="entry name" value="Peptidase_M48_N"/>
    <property type="match status" value="1"/>
</dbReference>
<feature type="transmembrane region" description="Helical" evidence="7">
    <location>
        <begin position="184"/>
        <end position="203"/>
    </location>
</feature>
<comment type="cofactor">
    <cofactor evidence="1">
        <name>Zn(2+)</name>
        <dbReference type="ChEBI" id="CHEBI:29105"/>
    </cofactor>
</comment>
<evidence type="ECO:0000256" key="7">
    <source>
        <dbReference type="SAM" id="Phobius"/>
    </source>
</evidence>
<evidence type="ECO:0000256" key="3">
    <source>
        <dbReference type="ARBA" id="ARBA00022723"/>
    </source>
</evidence>
<evidence type="ECO:0000256" key="5">
    <source>
        <dbReference type="ARBA" id="ARBA00022833"/>
    </source>
</evidence>
<evidence type="ECO:0000256" key="6">
    <source>
        <dbReference type="ARBA" id="ARBA00023049"/>
    </source>
</evidence>
<protein>
    <submittedName>
        <fullName evidence="10">M48 family metallopeptidase</fullName>
    </submittedName>
</protein>
<dbReference type="PANTHER" id="PTHR10120">
    <property type="entry name" value="CAAX PRENYL PROTEASE 1"/>
    <property type="match status" value="1"/>
</dbReference>
<feature type="domain" description="CAAX prenyl protease 1 N-terminal" evidence="9">
    <location>
        <begin position="35"/>
        <end position="213"/>
    </location>
</feature>
<reference evidence="10 11" key="1">
    <citation type="submission" date="2022-09" db="EMBL/GenBank/DDBJ databases">
        <title>Draft genome of isolate Be4.</title>
        <authorList>
            <person name="Sanchez-Castro I."/>
            <person name="Martinez-Rodriguez P."/>
            <person name="Descostes M."/>
            <person name="Merroun M."/>
        </authorList>
    </citation>
    <scope>NUCLEOTIDE SEQUENCE [LARGE SCALE GENOMIC DNA]</scope>
    <source>
        <strain evidence="10 11">Be4</strain>
    </source>
</reference>
<evidence type="ECO:0000256" key="2">
    <source>
        <dbReference type="ARBA" id="ARBA00022670"/>
    </source>
</evidence>
<evidence type="ECO:0000256" key="1">
    <source>
        <dbReference type="ARBA" id="ARBA00001947"/>
    </source>
</evidence>
<dbReference type="RefSeq" id="WP_261498388.1">
    <property type="nucleotide sequence ID" value="NZ_JAODYH010000001.1"/>
</dbReference>
<proteinExistence type="predicted"/>
<dbReference type="InterPro" id="IPR001915">
    <property type="entry name" value="Peptidase_M48"/>
</dbReference>
<accession>A0ABT2PH42</accession>
<keyword evidence="7" id="KW-0472">Membrane</keyword>
<keyword evidence="2" id="KW-0645">Protease</keyword>
<feature type="transmembrane region" description="Helical" evidence="7">
    <location>
        <begin position="113"/>
        <end position="137"/>
    </location>
</feature>
<keyword evidence="3" id="KW-0479">Metal-binding</keyword>
<dbReference type="InterPro" id="IPR027057">
    <property type="entry name" value="CAXX_Prtase_1"/>
</dbReference>
<dbReference type="EMBL" id="JAODYH010000001">
    <property type="protein sequence ID" value="MCT9809480.1"/>
    <property type="molecule type" value="Genomic_DNA"/>
</dbReference>
<sequence length="443" mass="48478">MLSHDPFSPSLLLTLGFAAALTLQLLVRLWLVSRQVRHVARHRAQVPAAFAQHISLQAHQKAADYTLAKSRTGLLDLGLSTAMLLAWTLLGGLDALNQVLLEWLGQGLHQQLALLAAFSLISGLAGLPLSLYQTFVVEQRFGFNKLTARLWLMDLLKSSLVAAVIGLPLAALILWLMASAGALWWLWAWGVWAGFNLLLMWLYPTLIAPLFNRFEPLKDETIRERVTALMQRCGFAAKGLFVMDGSRRSAHANAYFTGFGAAKRVVFYDTLLKQLSPAEVEAVLAHELGHFKHRHIAKRLVALFALSLAGLALLGWLSQQLWFYTGLGVRPSLDMVLASSSGMAGNEALALLLFLLVAPVFSFFLAPVMSYFSRRDEFQADAYAASQADGSQLASALLTLYQDNAATLTPDPAYVAFHYSHPPAIERLARLPAPAPALAPTAP</sequence>
<keyword evidence="7" id="KW-1133">Transmembrane helix</keyword>
<dbReference type="Gene3D" id="3.30.2010.10">
    <property type="entry name" value="Metalloproteases ('zincins'), catalytic domain"/>
    <property type="match status" value="1"/>
</dbReference>